<proteinExistence type="predicted"/>
<keyword evidence="4" id="KW-1185">Reference proteome</keyword>
<dbReference type="OrthoDB" id="10497821at2759"/>
<evidence type="ECO:0000313" key="3">
    <source>
        <dbReference type="EMBL" id="PMD39617.1"/>
    </source>
</evidence>
<keyword evidence="2" id="KW-0472">Membrane</keyword>
<dbReference type="Proteomes" id="UP000235786">
    <property type="component" value="Unassembled WGS sequence"/>
</dbReference>
<feature type="region of interest" description="Disordered" evidence="1">
    <location>
        <begin position="1"/>
        <end position="33"/>
    </location>
</feature>
<feature type="transmembrane region" description="Helical" evidence="2">
    <location>
        <begin position="42"/>
        <end position="67"/>
    </location>
</feature>
<name>A0A2J6RM82_HYAVF</name>
<gene>
    <name evidence="3" type="ORF">L207DRAFT_583480</name>
</gene>
<dbReference type="EMBL" id="KZ613946">
    <property type="protein sequence ID" value="PMD39617.1"/>
    <property type="molecule type" value="Genomic_DNA"/>
</dbReference>
<protein>
    <submittedName>
        <fullName evidence="3">Uncharacterized protein</fullName>
    </submittedName>
</protein>
<evidence type="ECO:0000313" key="4">
    <source>
        <dbReference type="Proteomes" id="UP000235786"/>
    </source>
</evidence>
<reference evidence="3 4" key="1">
    <citation type="submission" date="2016-04" db="EMBL/GenBank/DDBJ databases">
        <title>A degradative enzymes factory behind the ericoid mycorrhizal symbiosis.</title>
        <authorList>
            <consortium name="DOE Joint Genome Institute"/>
            <person name="Martino E."/>
            <person name="Morin E."/>
            <person name="Grelet G."/>
            <person name="Kuo A."/>
            <person name="Kohler A."/>
            <person name="Daghino S."/>
            <person name="Barry K."/>
            <person name="Choi C."/>
            <person name="Cichocki N."/>
            <person name="Clum A."/>
            <person name="Copeland A."/>
            <person name="Hainaut M."/>
            <person name="Haridas S."/>
            <person name="Labutti K."/>
            <person name="Lindquist E."/>
            <person name="Lipzen A."/>
            <person name="Khouja H.-R."/>
            <person name="Murat C."/>
            <person name="Ohm R."/>
            <person name="Olson A."/>
            <person name="Spatafora J."/>
            <person name="Veneault-Fourrey C."/>
            <person name="Henrissat B."/>
            <person name="Grigoriev I."/>
            <person name="Martin F."/>
            <person name="Perotto S."/>
        </authorList>
    </citation>
    <scope>NUCLEOTIDE SEQUENCE [LARGE SCALE GENOMIC DNA]</scope>
    <source>
        <strain evidence="3 4">F</strain>
    </source>
</reference>
<evidence type="ECO:0000256" key="1">
    <source>
        <dbReference type="SAM" id="MobiDB-lite"/>
    </source>
</evidence>
<accession>A0A2J6RM82</accession>
<keyword evidence="2" id="KW-1133">Transmembrane helix</keyword>
<dbReference type="AlphaFoldDB" id="A0A2J6RM82"/>
<sequence>MSNLVSDIELGNLPRTSNPQQPPTPPSPSTASFTSTIWKDRFYFVIVILELAGIIIAIVASINVWALKDKRAHPDENFGNATVVAKHLLGWTKSFLGWWALRKVNEQ</sequence>
<evidence type="ECO:0000256" key="2">
    <source>
        <dbReference type="SAM" id="Phobius"/>
    </source>
</evidence>
<organism evidence="3 4">
    <name type="scientific">Hyaloscypha variabilis (strain UAMH 11265 / GT02V1 / F)</name>
    <name type="common">Meliniomyces variabilis</name>
    <dbReference type="NCBI Taxonomy" id="1149755"/>
    <lineage>
        <taxon>Eukaryota</taxon>
        <taxon>Fungi</taxon>
        <taxon>Dikarya</taxon>
        <taxon>Ascomycota</taxon>
        <taxon>Pezizomycotina</taxon>
        <taxon>Leotiomycetes</taxon>
        <taxon>Helotiales</taxon>
        <taxon>Hyaloscyphaceae</taxon>
        <taxon>Hyaloscypha</taxon>
        <taxon>Hyaloscypha variabilis</taxon>
    </lineage>
</organism>
<keyword evidence="2" id="KW-0812">Transmembrane</keyword>